<name>A0ABW0YVI3_9ACTN</name>
<proteinExistence type="predicted"/>
<evidence type="ECO:0000259" key="5">
    <source>
        <dbReference type="Pfam" id="PF00891"/>
    </source>
</evidence>
<dbReference type="RefSeq" id="WP_390315669.1">
    <property type="nucleotide sequence ID" value="NZ_JBHSPB010000005.1"/>
</dbReference>
<keyword evidence="2" id="KW-0808">Transferase</keyword>
<dbReference type="Pfam" id="PF08100">
    <property type="entry name" value="Dimerisation"/>
    <property type="match status" value="1"/>
</dbReference>
<dbReference type="Gene3D" id="3.40.50.150">
    <property type="entry name" value="Vaccinia Virus protein VP39"/>
    <property type="match status" value="1"/>
</dbReference>
<dbReference type="InterPro" id="IPR016461">
    <property type="entry name" value="COMT-like"/>
</dbReference>
<dbReference type="PANTHER" id="PTHR43712:SF2">
    <property type="entry name" value="O-METHYLTRANSFERASE CICE"/>
    <property type="match status" value="1"/>
</dbReference>
<evidence type="ECO:0000313" key="7">
    <source>
        <dbReference type="EMBL" id="MFC5720521.1"/>
    </source>
</evidence>
<dbReference type="SUPFAM" id="SSF53335">
    <property type="entry name" value="S-adenosyl-L-methionine-dependent methyltransferases"/>
    <property type="match status" value="1"/>
</dbReference>
<gene>
    <name evidence="7" type="ORF">ACFP1Z_10145</name>
</gene>
<feature type="region of interest" description="Disordered" evidence="4">
    <location>
        <begin position="1"/>
        <end position="27"/>
    </location>
</feature>
<dbReference type="InterPro" id="IPR036390">
    <property type="entry name" value="WH_DNA-bd_sf"/>
</dbReference>
<keyword evidence="8" id="KW-1185">Reference proteome</keyword>
<feature type="domain" description="O-methyltransferase C-terminal" evidence="5">
    <location>
        <begin position="134"/>
        <end position="336"/>
    </location>
</feature>
<dbReference type="Proteomes" id="UP001596083">
    <property type="component" value="Unassembled WGS sequence"/>
</dbReference>
<dbReference type="CDD" id="cd00090">
    <property type="entry name" value="HTH_ARSR"/>
    <property type="match status" value="1"/>
</dbReference>
<feature type="compositionally biased region" description="Basic and acidic residues" evidence="4">
    <location>
        <begin position="10"/>
        <end position="27"/>
    </location>
</feature>
<dbReference type="GO" id="GO:0008168">
    <property type="term" value="F:methyltransferase activity"/>
    <property type="evidence" value="ECO:0007669"/>
    <property type="project" value="UniProtKB-KW"/>
</dbReference>
<sequence length="356" mass="39056">MSTTDPSAGEGREGSREGSREEAREESPFVQISEHAMSFLHSAALRTAAQLRVADQLADGPRTVEEIATATGVSAPHLLRVLRLLATRDVFREDRNGSFHLTPKAELLRSDVPSSMREGVLMVTGELFWKPAERLDETVRDGRTVFDDVFGGAFFDYFRQKPEAGAAFDVGMASLSEGENATIADAYPFPATGTVVDVGGGRGGLLRQVLLHNPGLTGVLYDQESVIRDHHLDGPELEGRWETRSGDFFASVPEGADVYMFKRIFHDWTDEECRRILRACRTAMKPGSKLLVLDAVIEEGNAPQAGKTLDVLMLTSLNGRERGEAEFRRLLTQPGLRVTKVIRTSSPVGIVEVTAE</sequence>
<dbReference type="InterPro" id="IPR012967">
    <property type="entry name" value="COMT_dimerisation"/>
</dbReference>
<dbReference type="InterPro" id="IPR011991">
    <property type="entry name" value="ArsR-like_HTH"/>
</dbReference>
<evidence type="ECO:0000256" key="2">
    <source>
        <dbReference type="ARBA" id="ARBA00022679"/>
    </source>
</evidence>
<dbReference type="InterPro" id="IPR001077">
    <property type="entry name" value="COMT_C"/>
</dbReference>
<evidence type="ECO:0000259" key="6">
    <source>
        <dbReference type="Pfam" id="PF08100"/>
    </source>
</evidence>
<feature type="domain" description="O-methyltransferase dimerisation" evidence="6">
    <location>
        <begin position="34"/>
        <end position="108"/>
    </location>
</feature>
<accession>A0ABW0YVI3</accession>
<dbReference type="PIRSF" id="PIRSF005739">
    <property type="entry name" value="O-mtase"/>
    <property type="match status" value="1"/>
</dbReference>
<dbReference type="PANTHER" id="PTHR43712">
    <property type="entry name" value="PUTATIVE (AFU_ORTHOLOGUE AFUA_4G14580)-RELATED"/>
    <property type="match status" value="1"/>
</dbReference>
<evidence type="ECO:0000256" key="1">
    <source>
        <dbReference type="ARBA" id="ARBA00022603"/>
    </source>
</evidence>
<dbReference type="Gene3D" id="1.10.10.10">
    <property type="entry name" value="Winged helix-like DNA-binding domain superfamily/Winged helix DNA-binding domain"/>
    <property type="match status" value="1"/>
</dbReference>
<dbReference type="Pfam" id="PF00891">
    <property type="entry name" value="Methyltransf_2"/>
    <property type="match status" value="1"/>
</dbReference>
<dbReference type="SUPFAM" id="SSF46785">
    <property type="entry name" value="Winged helix' DNA-binding domain"/>
    <property type="match status" value="1"/>
</dbReference>
<evidence type="ECO:0000313" key="8">
    <source>
        <dbReference type="Proteomes" id="UP001596083"/>
    </source>
</evidence>
<reference evidence="8" key="1">
    <citation type="journal article" date="2019" name="Int. J. Syst. Evol. Microbiol.">
        <title>The Global Catalogue of Microorganisms (GCM) 10K type strain sequencing project: providing services to taxonomists for standard genome sequencing and annotation.</title>
        <authorList>
            <consortium name="The Broad Institute Genomics Platform"/>
            <consortium name="The Broad Institute Genome Sequencing Center for Infectious Disease"/>
            <person name="Wu L."/>
            <person name="Ma J."/>
        </authorList>
    </citation>
    <scope>NUCLEOTIDE SEQUENCE [LARGE SCALE GENOMIC DNA]</scope>
    <source>
        <strain evidence="8">CGMCC 4.7304</strain>
    </source>
</reference>
<keyword evidence="1 7" id="KW-0489">Methyltransferase</keyword>
<evidence type="ECO:0000256" key="3">
    <source>
        <dbReference type="ARBA" id="ARBA00022691"/>
    </source>
</evidence>
<evidence type="ECO:0000256" key="4">
    <source>
        <dbReference type="SAM" id="MobiDB-lite"/>
    </source>
</evidence>
<dbReference type="GO" id="GO:0032259">
    <property type="term" value="P:methylation"/>
    <property type="evidence" value="ECO:0007669"/>
    <property type="project" value="UniProtKB-KW"/>
</dbReference>
<comment type="caution">
    <text evidence="7">The sequence shown here is derived from an EMBL/GenBank/DDBJ whole genome shotgun (WGS) entry which is preliminary data.</text>
</comment>
<dbReference type="EMBL" id="JBHSPB010000005">
    <property type="protein sequence ID" value="MFC5720521.1"/>
    <property type="molecule type" value="Genomic_DNA"/>
</dbReference>
<dbReference type="InterPro" id="IPR029063">
    <property type="entry name" value="SAM-dependent_MTases_sf"/>
</dbReference>
<dbReference type="InterPro" id="IPR036388">
    <property type="entry name" value="WH-like_DNA-bd_sf"/>
</dbReference>
<dbReference type="PROSITE" id="PS51683">
    <property type="entry name" value="SAM_OMT_II"/>
    <property type="match status" value="1"/>
</dbReference>
<organism evidence="7 8">
    <name type="scientific">Streptomyces gamaensis</name>
    <dbReference type="NCBI Taxonomy" id="1763542"/>
    <lineage>
        <taxon>Bacteria</taxon>
        <taxon>Bacillati</taxon>
        <taxon>Actinomycetota</taxon>
        <taxon>Actinomycetes</taxon>
        <taxon>Kitasatosporales</taxon>
        <taxon>Streptomycetaceae</taxon>
        <taxon>Streptomyces</taxon>
    </lineage>
</organism>
<protein>
    <submittedName>
        <fullName evidence="7">Methyltransferase</fullName>
    </submittedName>
</protein>
<keyword evidence="3" id="KW-0949">S-adenosyl-L-methionine</keyword>